<dbReference type="GO" id="GO:0006879">
    <property type="term" value="P:intracellular iron ion homeostasis"/>
    <property type="evidence" value="ECO:0007669"/>
    <property type="project" value="InterPro"/>
</dbReference>
<sequence length="269" mass="29014">MPTNGGGKLKPDDKILRMLRSTDSGDWLADIFDAVDDGAISSLENCDIALPDEAIAALEAEGQAEVEAEEDCTTISDEAGEVSCDGKRARWEGGEVVAKNKKSKREKLRREALNDRFMDLSESLDPSKPPKTDKATIVTEAAQVITHLRKELTSLSAVLETVQKSNDTLEKEKTGLFADKAALLQDKHKLENQLHCFMSSMPFASPPPGMAFPTAFPTGAHHMMAPGNPGMKMAAHGSGGMMPVMWGFPPLVVHTTTAEEDAKLRAPVA</sequence>
<dbReference type="GO" id="GO:0003700">
    <property type="term" value="F:DNA-binding transcription factor activity"/>
    <property type="evidence" value="ECO:0007669"/>
    <property type="project" value="InterPro"/>
</dbReference>
<dbReference type="InterPro" id="IPR036638">
    <property type="entry name" value="HLH_DNA-bd_sf"/>
</dbReference>
<name>A0A7S0X8F9_9CHLO</name>
<organism evidence="2">
    <name type="scientific">Mantoniella antarctica</name>
    <dbReference type="NCBI Taxonomy" id="81844"/>
    <lineage>
        <taxon>Eukaryota</taxon>
        <taxon>Viridiplantae</taxon>
        <taxon>Chlorophyta</taxon>
        <taxon>Mamiellophyceae</taxon>
        <taxon>Mamiellales</taxon>
        <taxon>Mamiellaceae</taxon>
        <taxon>Mantoniella</taxon>
    </lineage>
</organism>
<evidence type="ECO:0000259" key="1">
    <source>
        <dbReference type="PROSITE" id="PS50888"/>
    </source>
</evidence>
<protein>
    <recommendedName>
        <fullName evidence="1">BHLH domain-containing protein</fullName>
    </recommendedName>
</protein>
<dbReference type="PANTHER" id="PTHR46133:SF15">
    <property type="entry name" value="BHLH TRANSCRIPTION FACTOR"/>
    <property type="match status" value="1"/>
</dbReference>
<proteinExistence type="predicted"/>
<dbReference type="GO" id="GO:0046983">
    <property type="term" value="F:protein dimerization activity"/>
    <property type="evidence" value="ECO:0007669"/>
    <property type="project" value="InterPro"/>
</dbReference>
<accession>A0A7S0X8F9</accession>
<evidence type="ECO:0000313" key="2">
    <source>
        <dbReference type="EMBL" id="CAD8707725.1"/>
    </source>
</evidence>
<dbReference type="EMBL" id="HBFC01017512">
    <property type="protein sequence ID" value="CAD8707725.1"/>
    <property type="molecule type" value="Transcribed_RNA"/>
</dbReference>
<reference evidence="2" key="1">
    <citation type="submission" date="2021-01" db="EMBL/GenBank/DDBJ databases">
        <authorList>
            <person name="Corre E."/>
            <person name="Pelletier E."/>
            <person name="Niang G."/>
            <person name="Scheremetjew M."/>
            <person name="Finn R."/>
            <person name="Kale V."/>
            <person name="Holt S."/>
            <person name="Cochrane G."/>
            <person name="Meng A."/>
            <person name="Brown T."/>
            <person name="Cohen L."/>
        </authorList>
    </citation>
    <scope>NUCLEOTIDE SEQUENCE</scope>
    <source>
        <strain evidence="2">SL-175</strain>
    </source>
</reference>
<dbReference type="InterPro" id="IPR011598">
    <property type="entry name" value="bHLH_dom"/>
</dbReference>
<dbReference type="SUPFAM" id="SSF47459">
    <property type="entry name" value="HLH, helix-loop-helix DNA-binding domain"/>
    <property type="match status" value="1"/>
</dbReference>
<feature type="domain" description="BHLH" evidence="1">
    <location>
        <begin position="97"/>
        <end position="148"/>
    </location>
</feature>
<dbReference type="Gene3D" id="4.10.280.10">
    <property type="entry name" value="Helix-loop-helix DNA-binding domain"/>
    <property type="match status" value="1"/>
</dbReference>
<dbReference type="PANTHER" id="PTHR46133">
    <property type="entry name" value="BHLH TRANSCRIPTION FACTOR"/>
    <property type="match status" value="1"/>
</dbReference>
<dbReference type="PROSITE" id="PS50888">
    <property type="entry name" value="BHLH"/>
    <property type="match status" value="1"/>
</dbReference>
<dbReference type="InterPro" id="IPR044818">
    <property type="entry name" value="ILR3-like"/>
</dbReference>
<dbReference type="SMART" id="SM00353">
    <property type="entry name" value="HLH"/>
    <property type="match status" value="1"/>
</dbReference>
<gene>
    <name evidence="2" type="ORF">MANT1106_LOCUS10408</name>
</gene>
<dbReference type="Pfam" id="PF00010">
    <property type="entry name" value="HLH"/>
    <property type="match status" value="1"/>
</dbReference>
<dbReference type="AlphaFoldDB" id="A0A7S0X8F9"/>